<evidence type="ECO:0000313" key="1">
    <source>
        <dbReference type="EMBL" id="NAW50664.1"/>
    </source>
</evidence>
<protein>
    <recommendedName>
        <fullName evidence="3">Immunity protein 22</fullName>
    </recommendedName>
</protein>
<gene>
    <name evidence="1" type="ORF">GNY06_04445</name>
</gene>
<reference evidence="1 2" key="1">
    <citation type="submission" date="2019-11" db="EMBL/GenBank/DDBJ databases">
        <title>Characterization of Elizabethkingia argenteiflava sp. nov., isolated from inner surface of Soybean Pods.</title>
        <authorList>
            <person name="Mo S."/>
        </authorList>
    </citation>
    <scope>NUCLEOTIDE SEQUENCE [LARGE SCALE GENOMIC DNA]</scope>
    <source>
        <strain evidence="1 2">YB22</strain>
    </source>
</reference>
<name>A0A845PS51_9FLAO</name>
<sequence length="133" mass="15926">MGKYNKIHVWIGTTFKEEEEYQKYFKLDYSTEGHFESPNYKLCEFCKDIGEVWYDQDFIGIIPRFDEEVSLDEILEESSTDQEEWDKIKNVCNEYGIEKANAIFWYADGDLVVPKPYKEEYNDLKYIGMYEGD</sequence>
<accession>A0A845PS51</accession>
<evidence type="ECO:0000313" key="2">
    <source>
        <dbReference type="Proteomes" id="UP000553459"/>
    </source>
</evidence>
<dbReference type="InterPro" id="IPR025560">
    <property type="entry name" value="Imm22"/>
</dbReference>
<dbReference type="AlphaFoldDB" id="A0A845PS51"/>
<evidence type="ECO:0008006" key="3">
    <source>
        <dbReference type="Google" id="ProtNLM"/>
    </source>
</evidence>
<keyword evidence="2" id="KW-1185">Reference proteome</keyword>
<organism evidence="1 2">
    <name type="scientific">Elizabethkingia argenteiflava</name>
    <dbReference type="NCBI Taxonomy" id="2681556"/>
    <lineage>
        <taxon>Bacteria</taxon>
        <taxon>Pseudomonadati</taxon>
        <taxon>Bacteroidota</taxon>
        <taxon>Flavobacteriia</taxon>
        <taxon>Flavobacteriales</taxon>
        <taxon>Weeksellaceae</taxon>
        <taxon>Elizabethkingia</taxon>
    </lineage>
</organism>
<proteinExistence type="predicted"/>
<comment type="caution">
    <text evidence="1">The sequence shown here is derived from an EMBL/GenBank/DDBJ whole genome shotgun (WGS) entry which is preliminary data.</text>
</comment>
<dbReference type="Proteomes" id="UP000553459">
    <property type="component" value="Unassembled WGS sequence"/>
</dbReference>
<dbReference type="EMBL" id="JAAABJ010000374">
    <property type="protein sequence ID" value="NAW50664.1"/>
    <property type="molecule type" value="Genomic_DNA"/>
</dbReference>
<dbReference type="Pfam" id="PF14112">
    <property type="entry name" value="DUF4284"/>
    <property type="match status" value="1"/>
</dbReference>
<dbReference type="RefSeq" id="WP_166518989.1">
    <property type="nucleotide sequence ID" value="NZ_JAAABJ010000374.1"/>
</dbReference>